<protein>
    <recommendedName>
        <fullName evidence="2">UPF0178 protein JR050_16520</fullName>
    </recommendedName>
</protein>
<dbReference type="EMBL" id="JAFELM010000042">
    <property type="protein sequence ID" value="MBM6619268.1"/>
    <property type="molecule type" value="Genomic_DNA"/>
</dbReference>
<dbReference type="PANTHER" id="PTHR35146:SF1">
    <property type="entry name" value="UPF0178 PROTEIN YAII"/>
    <property type="match status" value="1"/>
</dbReference>
<proteinExistence type="inferred from homology"/>
<gene>
    <name evidence="3" type="ORF">JR050_16520</name>
</gene>
<dbReference type="CDD" id="cd18720">
    <property type="entry name" value="PIN_YqxD-like"/>
    <property type="match status" value="1"/>
</dbReference>
<dbReference type="Proteomes" id="UP001518925">
    <property type="component" value="Unassembled WGS sequence"/>
</dbReference>
<dbReference type="HAMAP" id="MF_00489">
    <property type="entry name" value="UPF0178"/>
    <property type="match status" value="1"/>
</dbReference>
<reference evidence="3 4" key="1">
    <citation type="submission" date="2021-02" db="EMBL/GenBank/DDBJ databases">
        <title>Bacillus sp. RD4P76, an endophyte from a halophyte.</title>
        <authorList>
            <person name="Sun J.-Q."/>
        </authorList>
    </citation>
    <scope>NUCLEOTIDE SEQUENCE [LARGE SCALE GENOMIC DNA]</scope>
    <source>
        <strain evidence="3 4">RD4P76</strain>
    </source>
</reference>
<dbReference type="Pfam" id="PF02639">
    <property type="entry name" value="DUF188"/>
    <property type="match status" value="1"/>
</dbReference>
<dbReference type="NCBIfam" id="NF001095">
    <property type="entry name" value="PRK00124.1"/>
    <property type="match status" value="1"/>
</dbReference>
<sequence length="157" mass="17780">MTKKSYQVFVDADACPVKSEILHIANTYQVEVTFVASYSHVMTNKMGGKWIYVDTGKEEVDMYIVNHSKKMDIVITQDIGLASLLLPKKIIVISPRGKQYLENTIDLALNMRYISAKERRKGHHSKGPSSFTDADRVNFSSNFEKILSNLEGETDFV</sequence>
<evidence type="ECO:0000313" key="3">
    <source>
        <dbReference type="EMBL" id="MBM6619268.1"/>
    </source>
</evidence>
<keyword evidence="4" id="KW-1185">Reference proteome</keyword>
<organism evidence="3 4">
    <name type="scientific">Bacillus suaedaesalsae</name>
    <dbReference type="NCBI Taxonomy" id="2810349"/>
    <lineage>
        <taxon>Bacteria</taxon>
        <taxon>Bacillati</taxon>
        <taxon>Bacillota</taxon>
        <taxon>Bacilli</taxon>
        <taxon>Bacillales</taxon>
        <taxon>Bacillaceae</taxon>
        <taxon>Bacillus</taxon>
    </lineage>
</organism>
<comment type="similarity">
    <text evidence="1 2">Belongs to the UPF0178 family.</text>
</comment>
<accession>A0ABS2DLB6</accession>
<dbReference type="RefSeq" id="WP_204204685.1">
    <property type="nucleotide sequence ID" value="NZ_JAFELM010000042.1"/>
</dbReference>
<comment type="caution">
    <text evidence="3">The sequence shown here is derived from an EMBL/GenBank/DDBJ whole genome shotgun (WGS) entry which is preliminary data.</text>
</comment>
<dbReference type="InterPro" id="IPR003791">
    <property type="entry name" value="UPF0178"/>
</dbReference>
<dbReference type="PANTHER" id="PTHR35146">
    <property type="entry name" value="UPF0178 PROTEIN YAII"/>
    <property type="match status" value="1"/>
</dbReference>
<evidence type="ECO:0000256" key="1">
    <source>
        <dbReference type="ARBA" id="ARBA00008522"/>
    </source>
</evidence>
<evidence type="ECO:0000256" key="2">
    <source>
        <dbReference type="HAMAP-Rule" id="MF_00489"/>
    </source>
</evidence>
<evidence type="ECO:0000313" key="4">
    <source>
        <dbReference type="Proteomes" id="UP001518925"/>
    </source>
</evidence>
<name>A0ABS2DLB6_9BACI</name>